<evidence type="ECO:0000313" key="3">
    <source>
        <dbReference type="EMBL" id="WGL18233.1"/>
    </source>
</evidence>
<feature type="region of interest" description="Disordered" evidence="1">
    <location>
        <begin position="410"/>
        <end position="438"/>
    </location>
</feature>
<gene>
    <name evidence="3" type="ORF">PVT68_08040</name>
</gene>
<name>A0ABY8NH36_9GAMM</name>
<dbReference type="InterPro" id="IPR011050">
    <property type="entry name" value="Pectin_lyase_fold/virulence"/>
</dbReference>
<sequence length="438" mass="49636">MHQGTYPAFVEHKKPDATGFLEFTAAPGKRPRLEGIELEYRDPQDVYLAFDGFDIYSEQRLRLVQAYNARHLRIQNSVLHADHWSRGPQRGVYAINLRRTEQVLVEGNRFYEVFRGVLIRKSERVTVRSNFIKVKGSSGIMYMSGSRHGVIEFNHITGEDFVRYPEDPLAFDRPHQSIIAISANDLVVRGNLLHGIGNSSGMMLYPQQMPLDVPAYRNILIESNALYDTSNYTALRIYNLGDNVVVRNNFFFSKKRLGDCDGVTDEVHYRYNVALNVHSVAEGFDGSGLALYNNIFLGATLIPDNVVERGNVFWSLRAGDDWRTQAVSPDSRLVVSFGRRCGRQPLLMEDGEFFRTKNDLDFPQKSVFDLTLVGESEHFPKVDMSQLPEFFLAPLDDSGFLAAPVPRSRVEKPLPGPWQQPVQSTPLPVSLKSPVVEH</sequence>
<organism evidence="3 4">
    <name type="scientific">Microbulbifer bruguierae</name>
    <dbReference type="NCBI Taxonomy" id="3029061"/>
    <lineage>
        <taxon>Bacteria</taxon>
        <taxon>Pseudomonadati</taxon>
        <taxon>Pseudomonadota</taxon>
        <taxon>Gammaproteobacteria</taxon>
        <taxon>Cellvibrionales</taxon>
        <taxon>Microbulbiferaceae</taxon>
        <taxon>Microbulbifer</taxon>
    </lineage>
</organism>
<dbReference type="InterPro" id="IPR012334">
    <property type="entry name" value="Pectin_lyas_fold"/>
</dbReference>
<evidence type="ECO:0000256" key="1">
    <source>
        <dbReference type="SAM" id="MobiDB-lite"/>
    </source>
</evidence>
<proteinExistence type="predicted"/>
<accession>A0ABY8NH36</accession>
<dbReference type="InterPro" id="IPR039448">
    <property type="entry name" value="Beta_helix"/>
</dbReference>
<feature type="domain" description="Right handed beta helix" evidence="2">
    <location>
        <begin position="91"/>
        <end position="250"/>
    </location>
</feature>
<dbReference type="Proteomes" id="UP001236500">
    <property type="component" value="Chromosome"/>
</dbReference>
<dbReference type="RefSeq" id="WP_280322219.1">
    <property type="nucleotide sequence ID" value="NZ_CP118605.1"/>
</dbReference>
<dbReference type="SUPFAM" id="SSF51126">
    <property type="entry name" value="Pectin lyase-like"/>
    <property type="match status" value="1"/>
</dbReference>
<evidence type="ECO:0000313" key="4">
    <source>
        <dbReference type="Proteomes" id="UP001236500"/>
    </source>
</evidence>
<dbReference type="EMBL" id="CP118605">
    <property type="protein sequence ID" value="WGL18233.1"/>
    <property type="molecule type" value="Genomic_DNA"/>
</dbReference>
<reference evidence="3 4" key="1">
    <citation type="submission" date="2023-02" db="EMBL/GenBank/DDBJ databases">
        <title>Description and genomic characterization of Microbulbifer bruguierae sp. nov., isolated from the sediment of mangrove plant Bruguiera sexangula.</title>
        <authorList>
            <person name="Long M."/>
        </authorList>
    </citation>
    <scope>NUCLEOTIDE SEQUENCE [LARGE SCALE GENOMIC DNA]</scope>
    <source>
        <strain evidence="3 4">H12</strain>
    </source>
</reference>
<keyword evidence="4" id="KW-1185">Reference proteome</keyword>
<protein>
    <submittedName>
        <fullName evidence="3">Right-handed parallel beta-helix repeat-containing protein</fullName>
    </submittedName>
</protein>
<dbReference type="Pfam" id="PF13229">
    <property type="entry name" value="Beta_helix"/>
    <property type="match status" value="1"/>
</dbReference>
<dbReference type="Gene3D" id="2.160.20.10">
    <property type="entry name" value="Single-stranded right-handed beta-helix, Pectin lyase-like"/>
    <property type="match status" value="1"/>
</dbReference>
<evidence type="ECO:0000259" key="2">
    <source>
        <dbReference type="Pfam" id="PF13229"/>
    </source>
</evidence>